<dbReference type="OrthoDB" id="3699988at2"/>
<organism evidence="4 5">
    <name type="scientific">Glycomyces paridis</name>
    <dbReference type="NCBI Taxonomy" id="2126555"/>
    <lineage>
        <taxon>Bacteria</taxon>
        <taxon>Bacillati</taxon>
        <taxon>Actinomycetota</taxon>
        <taxon>Actinomycetes</taxon>
        <taxon>Glycomycetales</taxon>
        <taxon>Glycomycetaceae</taxon>
        <taxon>Glycomyces</taxon>
    </lineage>
</organism>
<sequence length="76" mass="8615">MGAFDKAKDKAEQLKGKAKEKLGDATDNESLENEGRRDELKGKAKEEFHDLREKGEDKLHDAKERLTDSGEDGDRR</sequence>
<evidence type="ECO:0000313" key="5">
    <source>
        <dbReference type="Proteomes" id="UP000305792"/>
    </source>
</evidence>
<comment type="caution">
    <text evidence="4">The sequence shown here is derived from an EMBL/GenBank/DDBJ whole genome shotgun (WGS) entry which is preliminary data.</text>
</comment>
<keyword evidence="5" id="KW-1185">Reference proteome</keyword>
<protein>
    <submittedName>
        <fullName evidence="4">CsbD family protein</fullName>
    </submittedName>
</protein>
<accession>A0A4S8P0S4</accession>
<feature type="region of interest" description="Disordered" evidence="2">
    <location>
        <begin position="1"/>
        <end position="76"/>
    </location>
</feature>
<feature type="compositionally biased region" description="Basic and acidic residues" evidence="2">
    <location>
        <begin position="33"/>
        <end position="76"/>
    </location>
</feature>
<name>A0A4S8P0S4_9ACTN</name>
<dbReference type="SUPFAM" id="SSF69047">
    <property type="entry name" value="Hypothetical protein YjbJ"/>
    <property type="match status" value="1"/>
</dbReference>
<feature type="domain" description="CsbD-like" evidence="3">
    <location>
        <begin position="5"/>
        <end position="56"/>
    </location>
</feature>
<evidence type="ECO:0000256" key="2">
    <source>
        <dbReference type="SAM" id="MobiDB-lite"/>
    </source>
</evidence>
<dbReference type="InterPro" id="IPR036629">
    <property type="entry name" value="YjbJ_sf"/>
</dbReference>
<dbReference type="EMBL" id="STGX01000023">
    <property type="protein sequence ID" value="THV22845.1"/>
    <property type="molecule type" value="Genomic_DNA"/>
</dbReference>
<gene>
    <name evidence="4" type="ORF">E9998_23415</name>
</gene>
<proteinExistence type="inferred from homology"/>
<dbReference type="Proteomes" id="UP000305792">
    <property type="component" value="Unassembled WGS sequence"/>
</dbReference>
<dbReference type="RefSeq" id="WP_136532170.1">
    <property type="nucleotide sequence ID" value="NZ_STGX01000023.1"/>
</dbReference>
<dbReference type="Pfam" id="PF05532">
    <property type="entry name" value="CsbD"/>
    <property type="match status" value="1"/>
</dbReference>
<evidence type="ECO:0000313" key="4">
    <source>
        <dbReference type="EMBL" id="THV22845.1"/>
    </source>
</evidence>
<reference evidence="4 5" key="1">
    <citation type="journal article" date="2018" name="Int. J. Syst. Evol. Microbiol.">
        <title>Glycomyces paridis sp. nov., isolated from the medicinal plant Paris polyphylla.</title>
        <authorList>
            <person name="Fang X.M."/>
            <person name="Bai J.L."/>
            <person name="Su J."/>
            <person name="Zhao L.L."/>
            <person name="Liu H.Y."/>
            <person name="Ma B.P."/>
            <person name="Zhang Y.Q."/>
            <person name="Yu L.Y."/>
        </authorList>
    </citation>
    <scope>NUCLEOTIDE SEQUENCE [LARGE SCALE GENOMIC DNA]</scope>
    <source>
        <strain evidence="4 5">CPCC 204357</strain>
    </source>
</reference>
<dbReference type="AlphaFoldDB" id="A0A4S8P0S4"/>
<evidence type="ECO:0000256" key="1">
    <source>
        <dbReference type="ARBA" id="ARBA00009129"/>
    </source>
</evidence>
<comment type="similarity">
    <text evidence="1">Belongs to the UPF0337 (CsbD) family.</text>
</comment>
<evidence type="ECO:0000259" key="3">
    <source>
        <dbReference type="Pfam" id="PF05532"/>
    </source>
</evidence>
<dbReference type="Gene3D" id="1.10.1470.10">
    <property type="entry name" value="YjbJ"/>
    <property type="match status" value="1"/>
</dbReference>
<dbReference type="InterPro" id="IPR008462">
    <property type="entry name" value="CsbD"/>
</dbReference>
<feature type="compositionally biased region" description="Basic and acidic residues" evidence="2">
    <location>
        <begin position="1"/>
        <end position="24"/>
    </location>
</feature>